<dbReference type="InterPro" id="IPR035906">
    <property type="entry name" value="MetI-like_sf"/>
</dbReference>
<keyword evidence="4 7" id="KW-0812">Transmembrane</keyword>
<evidence type="ECO:0000256" key="3">
    <source>
        <dbReference type="ARBA" id="ARBA00022475"/>
    </source>
</evidence>
<dbReference type="InterPro" id="IPR045621">
    <property type="entry name" value="BPD_transp_1_N"/>
</dbReference>
<evidence type="ECO:0000256" key="5">
    <source>
        <dbReference type="ARBA" id="ARBA00022989"/>
    </source>
</evidence>
<evidence type="ECO:0000256" key="1">
    <source>
        <dbReference type="ARBA" id="ARBA00004651"/>
    </source>
</evidence>
<protein>
    <submittedName>
        <fullName evidence="9">ABC transporter permease</fullName>
    </submittedName>
</protein>
<gene>
    <name evidence="9" type="ORF">DWQ67_08710</name>
</gene>
<feature type="transmembrane region" description="Helical" evidence="7">
    <location>
        <begin position="245"/>
        <end position="270"/>
    </location>
</feature>
<evidence type="ECO:0000256" key="2">
    <source>
        <dbReference type="ARBA" id="ARBA00022448"/>
    </source>
</evidence>
<reference evidence="9 10" key="1">
    <citation type="submission" date="2018-07" db="EMBL/GenBank/DDBJ databases">
        <title>Arthrobacter sp. nov., isolated from raw cow's milk with high bacterial count.</title>
        <authorList>
            <person name="Hahne J."/>
            <person name="Isele D."/>
            <person name="Lipski A."/>
        </authorList>
    </citation>
    <scope>NUCLEOTIDE SEQUENCE [LARGE SCALE GENOMIC DNA]</scope>
    <source>
        <strain evidence="9 10">JZ R-183</strain>
    </source>
</reference>
<feature type="transmembrane region" description="Helical" evidence="7">
    <location>
        <begin position="151"/>
        <end position="173"/>
    </location>
</feature>
<comment type="caution">
    <text evidence="9">The sequence shown here is derived from an EMBL/GenBank/DDBJ whole genome shotgun (WGS) entry which is preliminary data.</text>
</comment>
<accession>A0A496PID0</accession>
<dbReference type="PANTHER" id="PTHR43163">
    <property type="entry name" value="DIPEPTIDE TRANSPORT SYSTEM PERMEASE PROTEIN DPPB-RELATED"/>
    <property type="match status" value="1"/>
</dbReference>
<evidence type="ECO:0000256" key="4">
    <source>
        <dbReference type="ARBA" id="ARBA00022692"/>
    </source>
</evidence>
<evidence type="ECO:0000313" key="10">
    <source>
        <dbReference type="Proteomes" id="UP000273119"/>
    </source>
</evidence>
<name>A0A496PID0_9MICC</name>
<keyword evidence="2 7" id="KW-0813">Transport</keyword>
<evidence type="ECO:0000256" key="6">
    <source>
        <dbReference type="ARBA" id="ARBA00023136"/>
    </source>
</evidence>
<dbReference type="SUPFAM" id="SSF161098">
    <property type="entry name" value="MetI-like"/>
    <property type="match status" value="1"/>
</dbReference>
<dbReference type="GO" id="GO:0005886">
    <property type="term" value="C:plasma membrane"/>
    <property type="evidence" value="ECO:0007669"/>
    <property type="project" value="UniProtKB-SubCell"/>
</dbReference>
<evidence type="ECO:0000313" key="9">
    <source>
        <dbReference type="EMBL" id="RKW70256.1"/>
    </source>
</evidence>
<dbReference type="InterPro" id="IPR000515">
    <property type="entry name" value="MetI-like"/>
</dbReference>
<dbReference type="Pfam" id="PF19300">
    <property type="entry name" value="BPD_transp_1_N"/>
    <property type="match status" value="1"/>
</dbReference>
<dbReference type="EMBL" id="QQXL01000005">
    <property type="protein sequence ID" value="RKW70256.1"/>
    <property type="molecule type" value="Genomic_DNA"/>
</dbReference>
<comment type="subcellular location">
    <subcellularLocation>
        <location evidence="1 7">Cell membrane</location>
        <topology evidence="1 7">Multi-pass membrane protein</topology>
    </subcellularLocation>
</comment>
<feature type="transmembrane region" description="Helical" evidence="7">
    <location>
        <begin position="20"/>
        <end position="45"/>
    </location>
</feature>
<dbReference type="PANTHER" id="PTHR43163:SF6">
    <property type="entry name" value="DIPEPTIDE TRANSPORT SYSTEM PERMEASE PROTEIN DPPB-RELATED"/>
    <property type="match status" value="1"/>
</dbReference>
<proteinExistence type="inferred from homology"/>
<dbReference type="Pfam" id="PF00528">
    <property type="entry name" value="BPD_transp_1"/>
    <property type="match status" value="1"/>
</dbReference>
<dbReference type="Gene3D" id="1.10.3720.10">
    <property type="entry name" value="MetI-like"/>
    <property type="match status" value="1"/>
</dbReference>
<dbReference type="AlphaFoldDB" id="A0A496PID0"/>
<evidence type="ECO:0000256" key="7">
    <source>
        <dbReference type="RuleBase" id="RU363032"/>
    </source>
</evidence>
<feature type="transmembrane region" description="Helical" evidence="7">
    <location>
        <begin position="185"/>
        <end position="205"/>
    </location>
</feature>
<feature type="transmembrane region" description="Helical" evidence="7">
    <location>
        <begin position="290"/>
        <end position="313"/>
    </location>
</feature>
<dbReference type="PROSITE" id="PS50928">
    <property type="entry name" value="ABC_TM1"/>
    <property type="match status" value="1"/>
</dbReference>
<keyword evidence="3" id="KW-1003">Cell membrane</keyword>
<dbReference type="CDD" id="cd06261">
    <property type="entry name" value="TM_PBP2"/>
    <property type="match status" value="1"/>
</dbReference>
<dbReference type="GO" id="GO:0071916">
    <property type="term" value="F:dipeptide transmembrane transporter activity"/>
    <property type="evidence" value="ECO:0007669"/>
    <property type="project" value="TreeGrafter"/>
</dbReference>
<keyword evidence="6 7" id="KW-0472">Membrane</keyword>
<sequence>MTKPGSGRAATHRKSWWVAVAVRLMGAVIALWLVATLAFVVLQALPGGPAEAALGGPGSQASAEALQAAREQYGLDRPVLVQYGHFLGQLMQGDLGTSYSQKKPVADVMGPLLAPTLTLAVWALLAAWVLALMTAMVATGSSRVAARLASALELVASVLPGFWLAAVLIIVFATQLGWFPPVSTGTARGLVLPVLALAIPLAGYLSQTMREGMLNALASPYALAARTRGESPWGLRVRHALRHGLVPGINLSGWAFGYLISGAVVIETVFARPGLGRALLTAVTGRDVPLVLGVTLASALGYVLVTIAADALVRLVDRRAA</sequence>
<dbReference type="Proteomes" id="UP000273119">
    <property type="component" value="Unassembled WGS sequence"/>
</dbReference>
<evidence type="ECO:0000259" key="8">
    <source>
        <dbReference type="PROSITE" id="PS50928"/>
    </source>
</evidence>
<keyword evidence="10" id="KW-1185">Reference proteome</keyword>
<keyword evidence="5 7" id="KW-1133">Transmembrane helix</keyword>
<feature type="transmembrane region" description="Helical" evidence="7">
    <location>
        <begin position="119"/>
        <end position="139"/>
    </location>
</feature>
<feature type="domain" description="ABC transmembrane type-1" evidence="8">
    <location>
        <begin position="113"/>
        <end position="313"/>
    </location>
</feature>
<comment type="similarity">
    <text evidence="7">Belongs to the binding-protein-dependent transport system permease family.</text>
</comment>
<organism evidence="9 10">
    <name type="scientific">Galactobacter caseinivorans</name>
    <dbReference type="NCBI Taxonomy" id="2676123"/>
    <lineage>
        <taxon>Bacteria</taxon>
        <taxon>Bacillati</taxon>
        <taxon>Actinomycetota</taxon>
        <taxon>Actinomycetes</taxon>
        <taxon>Micrococcales</taxon>
        <taxon>Micrococcaceae</taxon>
        <taxon>Galactobacter</taxon>
    </lineage>
</organism>